<name>A0A0R1U105_9LACO</name>
<keyword evidence="2" id="KW-0472">Membrane</keyword>
<evidence type="ECO:0008006" key="5">
    <source>
        <dbReference type="Google" id="ProtNLM"/>
    </source>
</evidence>
<reference evidence="3 4" key="1">
    <citation type="journal article" date="2015" name="Genome Announc.">
        <title>Expanding the biotechnology potential of lactobacilli through comparative genomics of 213 strains and associated genera.</title>
        <authorList>
            <person name="Sun Z."/>
            <person name="Harris H.M."/>
            <person name="McCann A."/>
            <person name="Guo C."/>
            <person name="Argimon S."/>
            <person name="Zhang W."/>
            <person name="Yang X."/>
            <person name="Jeffery I.B."/>
            <person name="Cooney J.C."/>
            <person name="Kagawa T.F."/>
            <person name="Liu W."/>
            <person name="Song Y."/>
            <person name="Salvetti E."/>
            <person name="Wrobel A."/>
            <person name="Rasinkangas P."/>
            <person name="Parkhill J."/>
            <person name="Rea M.C."/>
            <person name="O'Sullivan O."/>
            <person name="Ritari J."/>
            <person name="Douillard F.P."/>
            <person name="Paul Ross R."/>
            <person name="Yang R."/>
            <person name="Briner A.E."/>
            <person name="Felis G.E."/>
            <person name="de Vos W.M."/>
            <person name="Barrangou R."/>
            <person name="Klaenhammer T.R."/>
            <person name="Caufield P.W."/>
            <person name="Cui Y."/>
            <person name="Zhang H."/>
            <person name="O'Toole P.W."/>
        </authorList>
    </citation>
    <scope>NUCLEOTIDE SEQUENCE [LARGE SCALE GENOMIC DNA]</scope>
    <source>
        <strain evidence="3 4">DSM 16634</strain>
    </source>
</reference>
<keyword evidence="2" id="KW-0812">Transmembrane</keyword>
<dbReference type="Proteomes" id="UP000051324">
    <property type="component" value="Unassembled WGS sequence"/>
</dbReference>
<accession>A0A0R1U105</accession>
<evidence type="ECO:0000313" key="3">
    <source>
        <dbReference type="EMBL" id="KRL86164.1"/>
    </source>
</evidence>
<gene>
    <name evidence="3" type="ORF">FC32_GL001875</name>
</gene>
<feature type="compositionally biased region" description="Low complexity" evidence="1">
    <location>
        <begin position="94"/>
        <end position="104"/>
    </location>
</feature>
<protein>
    <recommendedName>
        <fullName evidence="5">Zinc-ribbon domain-containing protein</fullName>
    </recommendedName>
</protein>
<feature type="region of interest" description="Disordered" evidence="1">
    <location>
        <begin position="72"/>
        <end position="105"/>
    </location>
</feature>
<feature type="compositionally biased region" description="Basic and acidic residues" evidence="1">
    <location>
        <begin position="76"/>
        <end position="92"/>
    </location>
</feature>
<dbReference type="EMBL" id="AZFT01000030">
    <property type="protein sequence ID" value="KRL86164.1"/>
    <property type="molecule type" value="Genomic_DNA"/>
</dbReference>
<sequence>MRKCPKCGHKNDNDAKYCSNCREKLVADRHSEKKEENKLKKFMPYLLITFCVAIAVVIFFFFSGNNTSKTTTKVTSRIEKKSSSASTEDKPKKSNSSIKMTSSSEESEKLIVKDLTPEQTAAAIIYYGSKKTMSDRNVWEPLYVSTEPININITKKITSNLEKPGQNVRYAATNATDESKKTAYSGKQYIAPSYTIDPDNTINYYDPRTLDENFDNISAVESVNLKDIVEYINEQHAVTEVDALSKRISIQDNRSEGDGNEITDSDLTNDRLLCEILIFYAISNYKEFKVLDQASKDSYLNVLTDDDYRTLKVADEQNRNTFVIAYIPKVNGQVVNMYTFGSLNADHQVDLVTSGMTPVDRSEIVKYVNQAGGKRVLKDMKLSITDN</sequence>
<evidence type="ECO:0000256" key="2">
    <source>
        <dbReference type="SAM" id="Phobius"/>
    </source>
</evidence>
<proteinExistence type="predicted"/>
<feature type="transmembrane region" description="Helical" evidence="2">
    <location>
        <begin position="42"/>
        <end position="62"/>
    </location>
</feature>
<dbReference type="AlphaFoldDB" id="A0A0R1U105"/>
<comment type="caution">
    <text evidence="3">The sequence shown here is derived from an EMBL/GenBank/DDBJ whole genome shotgun (WGS) entry which is preliminary data.</text>
</comment>
<evidence type="ECO:0000256" key="1">
    <source>
        <dbReference type="SAM" id="MobiDB-lite"/>
    </source>
</evidence>
<keyword evidence="4" id="KW-1185">Reference proteome</keyword>
<evidence type="ECO:0000313" key="4">
    <source>
        <dbReference type="Proteomes" id="UP000051324"/>
    </source>
</evidence>
<keyword evidence="2" id="KW-1133">Transmembrane helix</keyword>
<dbReference type="eggNOG" id="ENOG5030A53">
    <property type="taxonomic scope" value="Bacteria"/>
</dbReference>
<dbReference type="PATRIC" id="fig|1423724.4.peg.1959"/>
<dbReference type="RefSeq" id="WP_025087332.1">
    <property type="nucleotide sequence ID" value="NZ_AZFT01000030.1"/>
</dbReference>
<dbReference type="STRING" id="1423724.FC32_GL001875"/>
<organism evidence="3 4">
    <name type="scientific">Ligilactobacillus apodemi DSM 16634 = JCM 16172</name>
    <dbReference type="NCBI Taxonomy" id="1423724"/>
    <lineage>
        <taxon>Bacteria</taxon>
        <taxon>Bacillati</taxon>
        <taxon>Bacillota</taxon>
        <taxon>Bacilli</taxon>
        <taxon>Lactobacillales</taxon>
        <taxon>Lactobacillaceae</taxon>
        <taxon>Ligilactobacillus</taxon>
    </lineage>
</organism>
<dbReference type="OrthoDB" id="2308731at2"/>